<dbReference type="Gene3D" id="3.40.50.1460">
    <property type="match status" value="1"/>
</dbReference>
<keyword evidence="7" id="KW-0325">Glycoprotein</keyword>
<dbReference type="Pfam" id="PF20985">
    <property type="entry name" value="Legum_prodom"/>
    <property type="match status" value="1"/>
</dbReference>
<dbReference type="GO" id="GO:0004175">
    <property type="term" value="F:endopeptidase activity"/>
    <property type="evidence" value="ECO:0007669"/>
    <property type="project" value="UniProtKB-ARBA"/>
</dbReference>
<keyword evidence="3 9" id="KW-0732">Signal</keyword>
<proteinExistence type="inferred from homology"/>
<evidence type="ECO:0000259" key="10">
    <source>
        <dbReference type="Pfam" id="PF20985"/>
    </source>
</evidence>
<evidence type="ECO:0000313" key="12">
    <source>
        <dbReference type="Proteomes" id="UP001605036"/>
    </source>
</evidence>
<dbReference type="Pfam" id="PF01650">
    <property type="entry name" value="Peptidase_C13"/>
    <property type="match status" value="1"/>
</dbReference>
<evidence type="ECO:0000256" key="5">
    <source>
        <dbReference type="ARBA" id="ARBA00022807"/>
    </source>
</evidence>
<organism evidence="11 12">
    <name type="scientific">Riccia fluitans</name>
    <dbReference type="NCBI Taxonomy" id="41844"/>
    <lineage>
        <taxon>Eukaryota</taxon>
        <taxon>Viridiplantae</taxon>
        <taxon>Streptophyta</taxon>
        <taxon>Embryophyta</taxon>
        <taxon>Marchantiophyta</taxon>
        <taxon>Marchantiopsida</taxon>
        <taxon>Marchantiidae</taxon>
        <taxon>Marchantiales</taxon>
        <taxon>Ricciaceae</taxon>
        <taxon>Riccia</taxon>
    </lineage>
</organism>
<sequence>MGISGNSKSAAALWLVTVSLLLASVAAVRTYGKSFEEQARIEMPTERVEDASNPSDEAAKGTRWAVLIAGSRGYGNYRHQADICHAYQILRKNGVAEENIVVFMYNDIADNYENPRPGQIINSPMGSDVYHGVPKDYTGTNVNVNNLFAAILGDKSAITGGSGKVVDSGPDDHIFIYYSDHGGPGVLGMPSPPNLYAPDLISTLQKKYDLGTYKKMVIYLEACESGSIFEGILPEGLNIYVTTASNAEESSWGYYCPGMIPSPPEEFYTCLGDLYSVAWMEDSEIKNLKRETLKDQYEIVKKRTSNHDTYRTGSHVMEYGDVKNHIDHLALYLGFDPSNENVTFPAIPDNNLNAVLSSVGVQQRDADMLHLWHKFSRAAEGSARKMEAGKELLDTMALRVHIDESVKMIGEVLFGAERGSAILEHVVAPGQALVDDWDCLKAMVRAFESRCGFLTQYGMKHTRAFANMCNAGVGVLRFSEAAAEVCATTSGVWQPLSSGFSA</sequence>
<evidence type="ECO:0000256" key="7">
    <source>
        <dbReference type="ARBA" id="ARBA00023180"/>
    </source>
</evidence>
<dbReference type="EMBL" id="JBHFFA010000001">
    <property type="protein sequence ID" value="KAL2650298.1"/>
    <property type="molecule type" value="Genomic_DNA"/>
</dbReference>
<dbReference type="PIRSF" id="PIRSF019663">
    <property type="entry name" value="Legumain"/>
    <property type="match status" value="1"/>
</dbReference>
<dbReference type="PANTHER" id="PTHR12000:SF42">
    <property type="entry name" value="LEGUMAIN"/>
    <property type="match status" value="1"/>
</dbReference>
<dbReference type="PIRSF" id="PIRSF500139">
    <property type="entry name" value="AE"/>
    <property type="match status" value="1"/>
</dbReference>
<dbReference type="InterPro" id="IPR043577">
    <property type="entry name" value="AE"/>
</dbReference>
<dbReference type="CDD" id="cd21115">
    <property type="entry name" value="legumain_C"/>
    <property type="match status" value="1"/>
</dbReference>
<keyword evidence="6" id="KW-1015">Disulfide bond</keyword>
<keyword evidence="5" id="KW-0788">Thiol protease</keyword>
<evidence type="ECO:0000256" key="8">
    <source>
        <dbReference type="PIRSR" id="PIRSR019663-1"/>
    </source>
</evidence>
<evidence type="ECO:0000256" key="2">
    <source>
        <dbReference type="ARBA" id="ARBA00022670"/>
    </source>
</evidence>
<feature type="domain" description="Legumain prodomain" evidence="10">
    <location>
        <begin position="390"/>
        <end position="486"/>
    </location>
</feature>
<evidence type="ECO:0000256" key="4">
    <source>
        <dbReference type="ARBA" id="ARBA00022801"/>
    </source>
</evidence>
<evidence type="ECO:0000256" key="1">
    <source>
        <dbReference type="ARBA" id="ARBA00009941"/>
    </source>
</evidence>
<accession>A0ABD1ZG00</accession>
<dbReference type="Gene3D" id="1.10.132.130">
    <property type="match status" value="1"/>
</dbReference>
<feature type="active site" description="Nucleophile" evidence="8">
    <location>
        <position position="223"/>
    </location>
</feature>
<evidence type="ECO:0000256" key="6">
    <source>
        <dbReference type="ARBA" id="ARBA00023157"/>
    </source>
</evidence>
<feature type="signal peptide" evidence="9">
    <location>
        <begin position="1"/>
        <end position="27"/>
    </location>
</feature>
<name>A0ABD1ZG00_9MARC</name>
<dbReference type="PRINTS" id="PR00776">
    <property type="entry name" value="HEMOGLOBNASE"/>
</dbReference>
<keyword evidence="12" id="KW-1185">Reference proteome</keyword>
<gene>
    <name evidence="11" type="ORF">R1flu_018426</name>
</gene>
<dbReference type="GO" id="GO:0008234">
    <property type="term" value="F:cysteine-type peptidase activity"/>
    <property type="evidence" value="ECO:0007669"/>
    <property type="project" value="UniProtKB-KW"/>
</dbReference>
<evidence type="ECO:0000256" key="9">
    <source>
        <dbReference type="SAM" id="SignalP"/>
    </source>
</evidence>
<evidence type="ECO:0000313" key="11">
    <source>
        <dbReference type="EMBL" id="KAL2650298.1"/>
    </source>
</evidence>
<dbReference type="Proteomes" id="UP001605036">
    <property type="component" value="Unassembled WGS sequence"/>
</dbReference>
<reference evidence="11 12" key="1">
    <citation type="submission" date="2024-09" db="EMBL/GenBank/DDBJ databases">
        <title>Chromosome-scale assembly of Riccia fluitans.</title>
        <authorList>
            <person name="Paukszto L."/>
            <person name="Sawicki J."/>
            <person name="Karawczyk K."/>
            <person name="Piernik-Szablinska J."/>
            <person name="Szczecinska M."/>
            <person name="Mazdziarz M."/>
        </authorList>
    </citation>
    <scope>NUCLEOTIDE SEQUENCE [LARGE SCALE GENOMIC DNA]</scope>
    <source>
        <strain evidence="11">Rf_01</strain>
        <tissue evidence="11">Aerial parts of the thallus</tissue>
    </source>
</reference>
<protein>
    <recommendedName>
        <fullName evidence="10">Legumain prodomain domain-containing protein</fullName>
    </recommendedName>
</protein>
<dbReference type="GO" id="GO:0006508">
    <property type="term" value="P:proteolysis"/>
    <property type="evidence" value="ECO:0007669"/>
    <property type="project" value="UniProtKB-KW"/>
</dbReference>
<keyword evidence="4" id="KW-0378">Hydrolase</keyword>
<dbReference type="PANTHER" id="PTHR12000">
    <property type="entry name" value="HEMOGLOBINASE FAMILY MEMBER"/>
    <property type="match status" value="1"/>
</dbReference>
<dbReference type="InterPro" id="IPR046427">
    <property type="entry name" value="Legumain_prodom_sf"/>
</dbReference>
<evidence type="ECO:0000256" key="3">
    <source>
        <dbReference type="ARBA" id="ARBA00022729"/>
    </source>
</evidence>
<comment type="caution">
    <text evidence="11">The sequence shown here is derived from an EMBL/GenBank/DDBJ whole genome shotgun (WGS) entry which is preliminary data.</text>
</comment>
<dbReference type="InterPro" id="IPR048501">
    <property type="entry name" value="Legum_prodom"/>
</dbReference>
<feature type="chain" id="PRO_5044890414" description="Legumain prodomain domain-containing protein" evidence="9">
    <location>
        <begin position="28"/>
        <end position="502"/>
    </location>
</feature>
<dbReference type="AlphaFoldDB" id="A0ABD1ZG00"/>
<comment type="similarity">
    <text evidence="1">Belongs to the peptidase C13 family.</text>
</comment>
<dbReference type="FunFam" id="1.10.132.130:FF:000001">
    <property type="entry name" value="Vacuolar-processing enzyme beta-isozyme"/>
    <property type="match status" value="1"/>
</dbReference>
<dbReference type="FunFam" id="3.40.50.1460:FF:000005">
    <property type="entry name" value="Vacuolar-processing enzyme beta-isozyme"/>
    <property type="match status" value="1"/>
</dbReference>
<keyword evidence="2" id="KW-0645">Protease</keyword>
<feature type="active site" evidence="8">
    <location>
        <position position="181"/>
    </location>
</feature>
<dbReference type="InterPro" id="IPR001096">
    <property type="entry name" value="Peptidase_C13"/>
</dbReference>